<evidence type="ECO:0000313" key="3">
    <source>
        <dbReference type="Proteomes" id="UP001153069"/>
    </source>
</evidence>
<dbReference type="AlphaFoldDB" id="A0A9N8H586"/>
<comment type="caution">
    <text evidence="2">The sequence shown here is derived from an EMBL/GenBank/DDBJ whole genome shotgun (WGS) entry which is preliminary data.</text>
</comment>
<evidence type="ECO:0000256" key="1">
    <source>
        <dbReference type="SAM" id="Phobius"/>
    </source>
</evidence>
<keyword evidence="1" id="KW-0472">Membrane</keyword>
<keyword evidence="1" id="KW-1133">Transmembrane helix</keyword>
<feature type="transmembrane region" description="Helical" evidence="1">
    <location>
        <begin position="78"/>
        <end position="95"/>
    </location>
</feature>
<keyword evidence="1" id="KW-0812">Transmembrane</keyword>
<name>A0A9N8H586_9STRA</name>
<dbReference type="OrthoDB" id="270449at2759"/>
<gene>
    <name evidence="2" type="ORF">SEMRO_80_G043060.1</name>
</gene>
<dbReference type="Proteomes" id="UP001153069">
    <property type="component" value="Unassembled WGS sequence"/>
</dbReference>
<protein>
    <submittedName>
        <fullName evidence="2">Uncharacterized protein</fullName>
    </submittedName>
</protein>
<reference evidence="2" key="1">
    <citation type="submission" date="2020-06" db="EMBL/GenBank/DDBJ databases">
        <authorList>
            <consortium name="Plant Systems Biology data submission"/>
        </authorList>
    </citation>
    <scope>NUCLEOTIDE SEQUENCE</scope>
    <source>
        <strain evidence="2">D6</strain>
    </source>
</reference>
<dbReference type="EMBL" id="CAICTM010000079">
    <property type="protein sequence ID" value="CAB9500277.1"/>
    <property type="molecule type" value="Genomic_DNA"/>
</dbReference>
<accession>A0A9N8H586</accession>
<sequence length="218" mass="24824">MKSPTTAFATTSVPASPASANSKLHEFTHYHGMLCSPTTASRCCDAFQGGTILFMPSSYTRDTFQNYEYSGKGVLTPLSYYLLVLLSLTGLSTLLKQTVFRMATEIPQDQQEEANAASLTSQYNEHLQVDDYILEHCKQHTNATSLQLKRRFEYQFRLVGLDVVMLHFQCDQNKLHLVEVFHLNNPFWKTCLMPVMDLAIWIRRNVLMRGTKKAKKTA</sequence>
<proteinExistence type="predicted"/>
<evidence type="ECO:0000313" key="2">
    <source>
        <dbReference type="EMBL" id="CAB9500277.1"/>
    </source>
</evidence>
<organism evidence="2 3">
    <name type="scientific">Seminavis robusta</name>
    <dbReference type="NCBI Taxonomy" id="568900"/>
    <lineage>
        <taxon>Eukaryota</taxon>
        <taxon>Sar</taxon>
        <taxon>Stramenopiles</taxon>
        <taxon>Ochrophyta</taxon>
        <taxon>Bacillariophyta</taxon>
        <taxon>Bacillariophyceae</taxon>
        <taxon>Bacillariophycidae</taxon>
        <taxon>Naviculales</taxon>
        <taxon>Naviculaceae</taxon>
        <taxon>Seminavis</taxon>
    </lineage>
</organism>
<keyword evidence="3" id="KW-1185">Reference proteome</keyword>